<dbReference type="SUPFAM" id="SSF48371">
    <property type="entry name" value="ARM repeat"/>
    <property type="match status" value="1"/>
</dbReference>
<dbReference type="Pfam" id="PF04931">
    <property type="entry name" value="DNA_pol_phi"/>
    <property type="match status" value="1"/>
</dbReference>
<name>A0ABR4BRC4_9HELO</name>
<dbReference type="PANTHER" id="PTHR13213">
    <property type="entry name" value="MYB-BINDING PROTEIN 1A FAMILY MEMBER"/>
    <property type="match status" value="1"/>
</dbReference>
<accession>A0ABR4BRC4</accession>
<dbReference type="InterPro" id="IPR016024">
    <property type="entry name" value="ARM-type_fold"/>
</dbReference>
<evidence type="ECO:0000256" key="3">
    <source>
        <dbReference type="ARBA" id="ARBA00023242"/>
    </source>
</evidence>
<protein>
    <recommendedName>
        <fullName evidence="7">DNA polymerase V</fullName>
    </recommendedName>
</protein>
<keyword evidence="6" id="KW-1185">Reference proteome</keyword>
<gene>
    <name evidence="5" type="ORF">VTL71DRAFT_9627</name>
</gene>
<feature type="compositionally biased region" description="Basic and acidic residues" evidence="4">
    <location>
        <begin position="752"/>
        <end position="761"/>
    </location>
</feature>
<evidence type="ECO:0000256" key="4">
    <source>
        <dbReference type="SAM" id="MobiDB-lite"/>
    </source>
</evidence>
<sequence>MGQKRKRAAKDGPSGDQTPKKMQKTEEKTKKRTAKPVVAPAPLQIVPFLDDPKGADRQREVKLIELLCSEDSEERLNAANAVLGGLLGSEALAESTIQRHIEKLFRGLASGRKGARLGFSVVLVEIIGQLFGSQNLAESKYPGLTFDKVLGFLVAKTKPDGDLSGQEEKDHFLGLLFGLKCFVEAKILFGEDDKWNDILQKLLELAKKKPWTREECGWVIVSALSQMDQRQAEHTLEEIQRAGLALSPEGVGIWITARNRFPDMRFPSKPWGSSGNPLDHFKELAKALKESSSHDGLDKSQQANQTGNWNAKLHFVWGLVLEQYVAGIKLKVHGIKSEFQNFWKNAVDDNLFSATASRERKYWGFLLFQKVLQDAPSYGKSLPSVFSKNLVRCLINHVQEKDRFLHGAANKSLKVLIGAIEVKPKLLVTILPCLIDGHGNYTFDRITKTKTVDKLLSLVEDDSATAVINILAEPALSIEGDDIKEAEMRRQMLADYILNIIRKANIADESRNFDWVKETALPTLAKVAYCEDVECKPALSNKTRDIFRTRLSSSFGHLLSHLRGYEFPCDLLLSLSSDAVEMDEGITKAKDSAISSVEKILKRAKKAKAEKKAPLQALALLYSLVVFQLYNGESEAVSILDELKLCYDKLIRHKDTEDSDVDASEVLVELLLSFISKPSALLRKVTQHVFTAFMGDMTAGGLQLMSDVLESGESLKGQQELFDQEPEDGDDMDVEDDVEEDSDVEVVDMDGDEGHLNGHLDDGEDTSDEEEDEASGGEGDEDTEKLNLALAQALGTHLPGQDHDEDSDADMTDSEMMQLDAKLVEIFSARKKAPNKKQEAKDAKETMVNFKGRVLDLLDIYAKKQASNPLAFGLLLPLLQLIRTTKTKQLAEKAHNIILAFAKALKGVKREGASGINVAEQIELMRAIHVEASKDPSHVFARAASSASLLVASSLYRLKKSNMEKIVAVYAESQVAWGIGDIKMQASFFGDWINWLQSHANALSVSM</sequence>
<evidence type="ECO:0000313" key="6">
    <source>
        <dbReference type="Proteomes" id="UP001595075"/>
    </source>
</evidence>
<dbReference type="Proteomes" id="UP001595075">
    <property type="component" value="Unassembled WGS sequence"/>
</dbReference>
<reference evidence="5 6" key="1">
    <citation type="journal article" date="2024" name="Commun. Biol.">
        <title>Comparative genomic analysis of thermophilic fungi reveals convergent evolutionary adaptations and gene losses.</title>
        <authorList>
            <person name="Steindorff A.S."/>
            <person name="Aguilar-Pontes M.V."/>
            <person name="Robinson A.J."/>
            <person name="Andreopoulos B."/>
            <person name="LaButti K."/>
            <person name="Kuo A."/>
            <person name="Mondo S."/>
            <person name="Riley R."/>
            <person name="Otillar R."/>
            <person name="Haridas S."/>
            <person name="Lipzen A."/>
            <person name="Grimwood J."/>
            <person name="Schmutz J."/>
            <person name="Clum A."/>
            <person name="Reid I.D."/>
            <person name="Moisan M.C."/>
            <person name="Butler G."/>
            <person name="Nguyen T.T.M."/>
            <person name="Dewar K."/>
            <person name="Conant G."/>
            <person name="Drula E."/>
            <person name="Henrissat B."/>
            <person name="Hansel C."/>
            <person name="Singer S."/>
            <person name="Hutchinson M.I."/>
            <person name="de Vries R.P."/>
            <person name="Natvig D.O."/>
            <person name="Powell A.J."/>
            <person name="Tsang A."/>
            <person name="Grigoriev I.V."/>
        </authorList>
    </citation>
    <scope>NUCLEOTIDE SEQUENCE [LARGE SCALE GENOMIC DNA]</scope>
    <source>
        <strain evidence="5 6">CBS 494.80</strain>
    </source>
</reference>
<evidence type="ECO:0008006" key="7">
    <source>
        <dbReference type="Google" id="ProtNLM"/>
    </source>
</evidence>
<comment type="subcellular location">
    <subcellularLocation>
        <location evidence="1">Nucleus</location>
    </subcellularLocation>
</comment>
<evidence type="ECO:0000313" key="5">
    <source>
        <dbReference type="EMBL" id="KAL2060232.1"/>
    </source>
</evidence>
<dbReference type="PANTHER" id="PTHR13213:SF2">
    <property type="entry name" value="MYB-BINDING PROTEIN 1A"/>
    <property type="match status" value="1"/>
</dbReference>
<organism evidence="5 6">
    <name type="scientific">Oculimacula yallundae</name>
    <dbReference type="NCBI Taxonomy" id="86028"/>
    <lineage>
        <taxon>Eukaryota</taxon>
        <taxon>Fungi</taxon>
        <taxon>Dikarya</taxon>
        <taxon>Ascomycota</taxon>
        <taxon>Pezizomycotina</taxon>
        <taxon>Leotiomycetes</taxon>
        <taxon>Helotiales</taxon>
        <taxon>Ploettnerulaceae</taxon>
        <taxon>Oculimacula</taxon>
    </lineage>
</organism>
<proteinExistence type="inferred from homology"/>
<keyword evidence="3" id="KW-0539">Nucleus</keyword>
<dbReference type="InterPro" id="IPR007015">
    <property type="entry name" value="DNA_pol_V/MYBBP1A"/>
</dbReference>
<feature type="region of interest" description="Disordered" evidence="4">
    <location>
        <begin position="721"/>
        <end position="782"/>
    </location>
</feature>
<dbReference type="EMBL" id="JAZHXI010000023">
    <property type="protein sequence ID" value="KAL2060232.1"/>
    <property type="molecule type" value="Genomic_DNA"/>
</dbReference>
<comment type="caution">
    <text evidence="5">The sequence shown here is derived from an EMBL/GenBank/DDBJ whole genome shotgun (WGS) entry which is preliminary data.</text>
</comment>
<evidence type="ECO:0000256" key="2">
    <source>
        <dbReference type="ARBA" id="ARBA00006809"/>
    </source>
</evidence>
<comment type="similarity">
    <text evidence="2">Belongs to the MYBBP1A family.</text>
</comment>
<feature type="compositionally biased region" description="Acidic residues" evidence="4">
    <location>
        <begin position="722"/>
        <end position="751"/>
    </location>
</feature>
<feature type="compositionally biased region" description="Acidic residues" evidence="4">
    <location>
        <begin position="762"/>
        <end position="782"/>
    </location>
</feature>
<evidence type="ECO:0000256" key="1">
    <source>
        <dbReference type="ARBA" id="ARBA00004123"/>
    </source>
</evidence>
<feature type="region of interest" description="Disordered" evidence="4">
    <location>
        <begin position="1"/>
        <end position="36"/>
    </location>
</feature>